<evidence type="ECO:0000313" key="3">
    <source>
        <dbReference type="EMBL" id="NMN02701.1"/>
    </source>
</evidence>
<evidence type="ECO:0000256" key="1">
    <source>
        <dbReference type="SAM" id="MobiDB-lite"/>
    </source>
</evidence>
<sequence>MKRKTRRLRSLTRAGRLERLGGIGAEAGAGAGAGAGTRAASRRPELDPPLPPLLLTPCVAADPDTDMEVLWHIARYVPDLRRWLVVNPKADAHLLEYISQTGGPGVHRALKVLLDSLDSLDASRAD</sequence>
<dbReference type="Pfam" id="PF25591">
    <property type="entry name" value="LRV_2"/>
    <property type="match status" value="1"/>
</dbReference>
<feature type="region of interest" description="Disordered" evidence="1">
    <location>
        <begin position="25"/>
        <end position="48"/>
    </location>
</feature>
<evidence type="ECO:0000313" key="4">
    <source>
        <dbReference type="Proteomes" id="UP000553756"/>
    </source>
</evidence>
<dbReference type="EMBL" id="JAAIIJ010000026">
    <property type="protein sequence ID" value="NMN02701.1"/>
    <property type="molecule type" value="Genomic_DNA"/>
</dbReference>
<proteinExistence type="predicted"/>
<reference evidence="3 4" key="1">
    <citation type="submission" date="2020-02" db="EMBL/GenBank/DDBJ databases">
        <title>Characterization of phylogenetic diversity of novel bifidobacterial species isolated in Czech ZOOs.</title>
        <authorList>
            <person name="Lugli G.A."/>
            <person name="Vera N.B."/>
            <person name="Ventura M."/>
        </authorList>
    </citation>
    <scope>NUCLEOTIDE SEQUENCE [LARGE SCALE GENOMIC DNA]</scope>
    <source>
        <strain evidence="3 4">DSM 109963</strain>
    </source>
</reference>
<dbReference type="Proteomes" id="UP000553756">
    <property type="component" value="Unassembled WGS sequence"/>
</dbReference>
<dbReference type="InterPro" id="IPR057893">
    <property type="entry name" value="LRV_2"/>
</dbReference>
<dbReference type="RefSeq" id="WP_253902369.1">
    <property type="nucleotide sequence ID" value="NZ_JAAIIJ010000026.1"/>
</dbReference>
<name>A0ABX1SXZ2_9BIFI</name>
<comment type="caution">
    <text evidence="3">The sequence shown here is derived from an EMBL/GenBank/DDBJ whole genome shotgun (WGS) entry which is preliminary data.</text>
</comment>
<organism evidence="3 4">
    <name type="scientific">Bifidobacterium panos</name>
    <dbReference type="NCBI Taxonomy" id="2675321"/>
    <lineage>
        <taxon>Bacteria</taxon>
        <taxon>Bacillati</taxon>
        <taxon>Actinomycetota</taxon>
        <taxon>Actinomycetes</taxon>
        <taxon>Bifidobacteriales</taxon>
        <taxon>Bifidobacteriaceae</taxon>
        <taxon>Bifidobacterium</taxon>
    </lineage>
</organism>
<keyword evidence="4" id="KW-1185">Reference proteome</keyword>
<gene>
    <name evidence="3" type="ORF">G1C94_1323</name>
</gene>
<protein>
    <recommendedName>
        <fullName evidence="2">Leucine rich repeat variant domain-containing protein</fullName>
    </recommendedName>
</protein>
<evidence type="ECO:0000259" key="2">
    <source>
        <dbReference type="Pfam" id="PF25591"/>
    </source>
</evidence>
<feature type="domain" description="Leucine rich repeat variant" evidence="2">
    <location>
        <begin position="58"/>
        <end position="112"/>
    </location>
</feature>
<feature type="compositionally biased region" description="Gly residues" evidence="1">
    <location>
        <begin position="25"/>
        <end position="35"/>
    </location>
</feature>
<accession>A0ABX1SXZ2</accession>